<sequence length="131" mass="13825">GVATYGKSTLQVTDTYGNPHNISFSRPVDVPVYVAITLRVFTGYTSQIGEDIKQAVADYINSLRIGDSVLLSRIYSPANLGVVSGGNSRYYDITELLIGKSPGALTVANIVIGYDEAASCSTANIAITVTS</sequence>
<keyword evidence="2" id="KW-1185">Reference proteome</keyword>
<evidence type="ECO:0000313" key="1">
    <source>
        <dbReference type="EMBL" id="SCC70140.1"/>
    </source>
</evidence>
<dbReference type="Proteomes" id="UP000198515">
    <property type="component" value="Unassembled WGS sequence"/>
</dbReference>
<evidence type="ECO:0008006" key="3">
    <source>
        <dbReference type="Google" id="ProtNLM"/>
    </source>
</evidence>
<protein>
    <recommendedName>
        <fullName evidence="3">Baseplate J-like protein</fullName>
    </recommendedName>
</protein>
<feature type="non-terminal residue" evidence="1">
    <location>
        <position position="1"/>
    </location>
</feature>
<dbReference type="AlphaFoldDB" id="A0A1C4GPM7"/>
<evidence type="ECO:0000313" key="2">
    <source>
        <dbReference type="Proteomes" id="UP000198515"/>
    </source>
</evidence>
<proteinExistence type="predicted"/>
<accession>A0A1C4GPM7</accession>
<reference evidence="2" key="1">
    <citation type="submission" date="2016-08" db="EMBL/GenBank/DDBJ databases">
        <authorList>
            <person name="Varghese N."/>
            <person name="Submissions Spin"/>
        </authorList>
    </citation>
    <scope>NUCLEOTIDE SEQUENCE [LARGE SCALE GENOMIC DNA]</scope>
    <source>
        <strain evidence="2">REICA_142</strain>
    </source>
</reference>
<name>A0A1C4GPM7_9ENTR</name>
<organism evidence="1 2">
    <name type="scientific">Kosakonia oryziphila</name>
    <dbReference type="NCBI Taxonomy" id="1005667"/>
    <lineage>
        <taxon>Bacteria</taxon>
        <taxon>Pseudomonadati</taxon>
        <taxon>Pseudomonadota</taxon>
        <taxon>Gammaproteobacteria</taxon>
        <taxon>Enterobacterales</taxon>
        <taxon>Enterobacteriaceae</taxon>
        <taxon>Kosakonia</taxon>
    </lineage>
</organism>
<dbReference type="EMBL" id="FMBC01000117">
    <property type="protein sequence ID" value="SCC70140.1"/>
    <property type="molecule type" value="Genomic_DNA"/>
</dbReference>
<gene>
    <name evidence="1" type="ORF">GA0061070_11171</name>
</gene>